<dbReference type="OrthoDB" id="27483at2759"/>
<evidence type="ECO:0000313" key="2">
    <source>
        <dbReference type="Proteomes" id="UP000054217"/>
    </source>
</evidence>
<dbReference type="HOGENOM" id="CLU_019613_0_1_1"/>
<proteinExistence type="predicted"/>
<name>A0A0C3NRY6_PISTI</name>
<dbReference type="PANTHER" id="PTHR33099:SF14">
    <property type="entry name" value="PROLYL 4-HYDROXYLASE ALPHA SUBUNIT FE(2+) 2OG DIOXYGENASE DOMAIN-CONTAINING PROTEIN"/>
    <property type="match status" value="1"/>
</dbReference>
<accession>A0A0C3NRY6</accession>
<dbReference type="EMBL" id="KN832017">
    <property type="protein sequence ID" value="KIN98275.1"/>
    <property type="molecule type" value="Genomic_DNA"/>
</dbReference>
<dbReference type="Gene3D" id="2.60.120.620">
    <property type="entry name" value="q2cbj1_9rhob like domain"/>
    <property type="match status" value="1"/>
</dbReference>
<keyword evidence="2" id="KW-1185">Reference proteome</keyword>
<feature type="non-terminal residue" evidence="1">
    <location>
        <position position="220"/>
    </location>
</feature>
<dbReference type="InParanoid" id="A0A0C3NRY6"/>
<reference evidence="2" key="2">
    <citation type="submission" date="2015-01" db="EMBL/GenBank/DDBJ databases">
        <title>Evolutionary Origins and Diversification of the Mycorrhizal Mutualists.</title>
        <authorList>
            <consortium name="DOE Joint Genome Institute"/>
            <consortium name="Mycorrhizal Genomics Consortium"/>
            <person name="Kohler A."/>
            <person name="Kuo A."/>
            <person name="Nagy L.G."/>
            <person name="Floudas D."/>
            <person name="Copeland A."/>
            <person name="Barry K.W."/>
            <person name="Cichocki N."/>
            <person name="Veneault-Fourrey C."/>
            <person name="LaButti K."/>
            <person name="Lindquist E.A."/>
            <person name="Lipzen A."/>
            <person name="Lundell T."/>
            <person name="Morin E."/>
            <person name="Murat C."/>
            <person name="Riley R."/>
            <person name="Ohm R."/>
            <person name="Sun H."/>
            <person name="Tunlid A."/>
            <person name="Henrissat B."/>
            <person name="Grigoriev I.V."/>
            <person name="Hibbett D.S."/>
            <person name="Martin F."/>
        </authorList>
    </citation>
    <scope>NUCLEOTIDE SEQUENCE [LARGE SCALE GENOMIC DNA]</scope>
    <source>
        <strain evidence="2">Marx 270</strain>
    </source>
</reference>
<protein>
    <recommendedName>
        <fullName evidence="3">Fe2OG dioxygenase domain-containing protein</fullName>
    </recommendedName>
</protein>
<sequence length="220" mass="24870">MSSLSDTARSIEASLTSRPPYCSGTLPVPPEQLILFYDIGGSTARKLHLSDSTPEELDKLSDACEPATFGVNKENVYDESYRKARKLDIQNFATLFNVDNIGLVDVIRNALLEGEDESRRIKVEMYKLNVYDSFFKPHKDTPRSASMFGSLVVVFPTPHEGGEFVLKQDGHEWEVDFARMISDTVQQPCIGYVSFFSDVEHEVRIITAGHRITLTYNLYF</sequence>
<evidence type="ECO:0008006" key="3">
    <source>
        <dbReference type="Google" id="ProtNLM"/>
    </source>
</evidence>
<reference evidence="1 2" key="1">
    <citation type="submission" date="2014-04" db="EMBL/GenBank/DDBJ databases">
        <authorList>
            <consortium name="DOE Joint Genome Institute"/>
            <person name="Kuo A."/>
            <person name="Kohler A."/>
            <person name="Costa M.D."/>
            <person name="Nagy L.G."/>
            <person name="Floudas D."/>
            <person name="Copeland A."/>
            <person name="Barry K.W."/>
            <person name="Cichocki N."/>
            <person name="Veneault-Fourrey C."/>
            <person name="LaButti K."/>
            <person name="Lindquist E.A."/>
            <person name="Lipzen A."/>
            <person name="Lundell T."/>
            <person name="Morin E."/>
            <person name="Murat C."/>
            <person name="Sun H."/>
            <person name="Tunlid A."/>
            <person name="Henrissat B."/>
            <person name="Grigoriev I.V."/>
            <person name="Hibbett D.S."/>
            <person name="Martin F."/>
            <person name="Nordberg H.P."/>
            <person name="Cantor M.N."/>
            <person name="Hua S.X."/>
        </authorList>
    </citation>
    <scope>NUCLEOTIDE SEQUENCE [LARGE SCALE GENOMIC DNA]</scope>
    <source>
        <strain evidence="1 2">Marx 270</strain>
    </source>
</reference>
<dbReference type="PANTHER" id="PTHR33099">
    <property type="entry name" value="FE2OG DIOXYGENASE DOMAIN-CONTAINING PROTEIN"/>
    <property type="match status" value="1"/>
</dbReference>
<organism evidence="1 2">
    <name type="scientific">Pisolithus tinctorius Marx 270</name>
    <dbReference type="NCBI Taxonomy" id="870435"/>
    <lineage>
        <taxon>Eukaryota</taxon>
        <taxon>Fungi</taxon>
        <taxon>Dikarya</taxon>
        <taxon>Basidiomycota</taxon>
        <taxon>Agaricomycotina</taxon>
        <taxon>Agaricomycetes</taxon>
        <taxon>Agaricomycetidae</taxon>
        <taxon>Boletales</taxon>
        <taxon>Sclerodermatineae</taxon>
        <taxon>Pisolithaceae</taxon>
        <taxon>Pisolithus</taxon>
    </lineage>
</organism>
<dbReference type="Proteomes" id="UP000054217">
    <property type="component" value="Unassembled WGS sequence"/>
</dbReference>
<dbReference type="AlphaFoldDB" id="A0A0C3NRY6"/>
<evidence type="ECO:0000313" key="1">
    <source>
        <dbReference type="EMBL" id="KIN98275.1"/>
    </source>
</evidence>
<gene>
    <name evidence="1" type="ORF">M404DRAFT_38045</name>
</gene>